<dbReference type="Proteomes" id="UP000032452">
    <property type="component" value="Unassembled WGS sequence"/>
</dbReference>
<gene>
    <name evidence="6" type="ORF">UH38_02705</name>
</gene>
<evidence type="ECO:0000256" key="3">
    <source>
        <dbReference type="ARBA" id="ARBA00022630"/>
    </source>
</evidence>
<accession>A0A0D8ZXQ8</accession>
<sequence>MNQYDYIIVGAGSAGSVVANRLSENPDCKVLVLEAGGANIPPTVDNPSAWFSLLGSNVDWNYTSVAQPGLDGRITHEPRGKIPGGSSNLYIMMHIRGHTSDYDNWAYNGCPGWAYTDVLPYFQKLEDQEDDTSPWAGKGGMLHVANAKLHNPNPTSSAFIDACLELGYPYTPDFNGPTMEGVGWHHVNIKDGKRHSMAVAYLFPALPRPNLTLSTNSQATKILFKGDRAIGIEYIQDGTAKTTYANCEVIVCAGALESPKLLLLSGIGNPNYLKEFNIPIVADVPGVGENFHNHVLTGVICEASQPVPPPNLNLSESALFCKSAPGWIGPDLQIAFVHVPFDIIVGQGYPNSVSILPGVVRPMSRGWIKLASNNPLDKPLVNPNYLSEQADVERLIQGVEIAQDIFATKAFSKWIKQELIPGPSVKTHAQLTEFVKQRADSYHHQAGSCKMGQDAMAVVDPQLRVYGVEGLRVADASVMPVVPSGNCHTGIVMIGEKVSDLIKQRS</sequence>
<dbReference type="PATRIC" id="fig|1618023.3.peg.5005"/>
<evidence type="ECO:0000256" key="1">
    <source>
        <dbReference type="ARBA" id="ARBA00001974"/>
    </source>
</evidence>
<dbReference type="EMBL" id="JYON01000002">
    <property type="protein sequence ID" value="KJH73214.1"/>
    <property type="molecule type" value="Genomic_DNA"/>
</dbReference>
<dbReference type="PANTHER" id="PTHR11552:SF147">
    <property type="entry name" value="CHOLINE DEHYDROGENASE, MITOCHONDRIAL"/>
    <property type="match status" value="1"/>
</dbReference>
<comment type="similarity">
    <text evidence="2">Belongs to the GMC oxidoreductase family.</text>
</comment>
<dbReference type="PIRSF" id="PIRSF000137">
    <property type="entry name" value="Alcohol_oxidase"/>
    <property type="match status" value="1"/>
</dbReference>
<protein>
    <submittedName>
        <fullName evidence="6">Glucose-methanol-choline oxidoreductase</fullName>
    </submittedName>
</protein>
<dbReference type="PROSITE" id="PS00624">
    <property type="entry name" value="GMC_OXRED_2"/>
    <property type="match status" value="1"/>
</dbReference>
<dbReference type="Gene3D" id="3.30.560.10">
    <property type="entry name" value="Glucose Oxidase, domain 3"/>
    <property type="match status" value="1"/>
</dbReference>
<dbReference type="InterPro" id="IPR036188">
    <property type="entry name" value="FAD/NAD-bd_sf"/>
</dbReference>
<keyword evidence="7" id="KW-1185">Reference proteome</keyword>
<dbReference type="InterPro" id="IPR012132">
    <property type="entry name" value="GMC_OxRdtase"/>
</dbReference>
<dbReference type="InterPro" id="IPR007867">
    <property type="entry name" value="GMC_OxRtase_C"/>
</dbReference>
<dbReference type="InterPro" id="IPR000172">
    <property type="entry name" value="GMC_OxRdtase_N"/>
</dbReference>
<dbReference type="Gene3D" id="3.50.50.60">
    <property type="entry name" value="FAD/NAD(P)-binding domain"/>
    <property type="match status" value="1"/>
</dbReference>
<evidence type="ECO:0000313" key="7">
    <source>
        <dbReference type="Proteomes" id="UP000032452"/>
    </source>
</evidence>
<keyword evidence="3" id="KW-0285">Flavoprotein</keyword>
<name>A0A0D8ZXQ8_9CYAN</name>
<dbReference type="SUPFAM" id="SSF51905">
    <property type="entry name" value="FAD/NAD(P)-binding domain"/>
    <property type="match status" value="1"/>
</dbReference>
<reference evidence="6 7" key="1">
    <citation type="submission" date="2015-02" db="EMBL/GenBank/DDBJ databases">
        <title>Draft genome of a novel marine cyanobacterium (Chroococcales) isolated from South Atlantic Ocean.</title>
        <authorList>
            <person name="Rigonato J."/>
            <person name="Alvarenga D.O."/>
            <person name="Branco L.H."/>
            <person name="Varani A.M."/>
            <person name="Brandini F.P."/>
            <person name="Fiore M.F."/>
        </authorList>
    </citation>
    <scope>NUCLEOTIDE SEQUENCE [LARGE SCALE GENOMIC DNA]</scope>
    <source>
        <strain evidence="6 7">CENA595</strain>
    </source>
</reference>
<dbReference type="Pfam" id="PF00732">
    <property type="entry name" value="GMC_oxred_N"/>
    <property type="match status" value="1"/>
</dbReference>
<evidence type="ECO:0000259" key="5">
    <source>
        <dbReference type="PROSITE" id="PS00624"/>
    </source>
</evidence>
<evidence type="ECO:0000256" key="4">
    <source>
        <dbReference type="ARBA" id="ARBA00022827"/>
    </source>
</evidence>
<comment type="caution">
    <text evidence="6">The sequence shown here is derived from an EMBL/GenBank/DDBJ whole genome shotgun (WGS) entry which is preliminary data.</text>
</comment>
<dbReference type="STRING" id="1618023.UH38_02705"/>
<evidence type="ECO:0000256" key="2">
    <source>
        <dbReference type="ARBA" id="ARBA00010790"/>
    </source>
</evidence>
<evidence type="ECO:0000313" key="6">
    <source>
        <dbReference type="EMBL" id="KJH73214.1"/>
    </source>
</evidence>
<dbReference type="Pfam" id="PF05199">
    <property type="entry name" value="GMC_oxred_C"/>
    <property type="match status" value="1"/>
</dbReference>
<dbReference type="GO" id="GO:0016614">
    <property type="term" value="F:oxidoreductase activity, acting on CH-OH group of donors"/>
    <property type="evidence" value="ECO:0007669"/>
    <property type="project" value="InterPro"/>
</dbReference>
<dbReference type="GO" id="GO:0050660">
    <property type="term" value="F:flavin adenine dinucleotide binding"/>
    <property type="evidence" value="ECO:0007669"/>
    <property type="project" value="InterPro"/>
</dbReference>
<comment type="cofactor">
    <cofactor evidence="1">
        <name>FAD</name>
        <dbReference type="ChEBI" id="CHEBI:57692"/>
    </cofactor>
</comment>
<dbReference type="AlphaFoldDB" id="A0A0D8ZXQ8"/>
<keyword evidence="4" id="KW-0274">FAD</keyword>
<dbReference type="PANTHER" id="PTHR11552">
    <property type="entry name" value="GLUCOSE-METHANOL-CHOLINE GMC OXIDOREDUCTASE"/>
    <property type="match status" value="1"/>
</dbReference>
<feature type="domain" description="Glucose-methanol-choline oxidoreductase N-terminal" evidence="5">
    <location>
        <begin position="254"/>
        <end position="268"/>
    </location>
</feature>
<organism evidence="6 7">
    <name type="scientific">Aliterella atlantica CENA595</name>
    <dbReference type="NCBI Taxonomy" id="1618023"/>
    <lineage>
        <taxon>Bacteria</taxon>
        <taxon>Bacillati</taxon>
        <taxon>Cyanobacteriota</taxon>
        <taxon>Cyanophyceae</taxon>
        <taxon>Chroococcidiopsidales</taxon>
        <taxon>Aliterellaceae</taxon>
        <taxon>Aliterella</taxon>
    </lineage>
</organism>
<dbReference type="OrthoDB" id="9785276at2"/>
<proteinExistence type="inferred from homology"/>
<dbReference type="SUPFAM" id="SSF54373">
    <property type="entry name" value="FAD-linked reductases, C-terminal domain"/>
    <property type="match status" value="1"/>
</dbReference>